<accession>A0A3N2D974</accession>
<evidence type="ECO:0000313" key="3">
    <source>
        <dbReference type="Proteomes" id="UP000275356"/>
    </source>
</evidence>
<feature type="chain" id="PRO_5039421014" evidence="1">
    <location>
        <begin position="24"/>
        <end position="449"/>
    </location>
</feature>
<evidence type="ECO:0000256" key="1">
    <source>
        <dbReference type="SAM" id="SignalP"/>
    </source>
</evidence>
<dbReference type="EMBL" id="RKHQ01000001">
    <property type="protein sequence ID" value="ROR96331.1"/>
    <property type="molecule type" value="Genomic_DNA"/>
</dbReference>
<keyword evidence="3" id="KW-1185">Reference proteome</keyword>
<gene>
    <name evidence="2" type="ORF">EDD28_0914</name>
</gene>
<evidence type="ECO:0000313" key="2">
    <source>
        <dbReference type="EMBL" id="ROR96331.1"/>
    </source>
</evidence>
<dbReference type="Gene3D" id="3.40.190.10">
    <property type="entry name" value="Periplasmic binding protein-like II"/>
    <property type="match status" value="2"/>
</dbReference>
<keyword evidence="1" id="KW-0732">Signal</keyword>
<comment type="caution">
    <text evidence="2">The sequence shown here is derived from an EMBL/GenBank/DDBJ whole genome shotgun (WGS) entry which is preliminary data.</text>
</comment>
<dbReference type="PROSITE" id="PS51257">
    <property type="entry name" value="PROKAR_LIPOPROTEIN"/>
    <property type="match status" value="1"/>
</dbReference>
<protein>
    <submittedName>
        <fullName evidence="2">Carbohydrate ABC transporter substrate-binding protein (CUT1 family)</fullName>
    </submittedName>
</protein>
<dbReference type="InterPro" id="IPR050490">
    <property type="entry name" value="Bact_solute-bd_prot1"/>
</dbReference>
<organism evidence="2 3">
    <name type="scientific">Salana multivorans</name>
    <dbReference type="NCBI Taxonomy" id="120377"/>
    <lineage>
        <taxon>Bacteria</taxon>
        <taxon>Bacillati</taxon>
        <taxon>Actinomycetota</taxon>
        <taxon>Actinomycetes</taxon>
        <taxon>Micrococcales</taxon>
        <taxon>Beutenbergiaceae</taxon>
        <taxon>Salana</taxon>
    </lineage>
</organism>
<dbReference type="PANTHER" id="PTHR43649:SF12">
    <property type="entry name" value="DIACETYLCHITOBIOSE BINDING PROTEIN DASA"/>
    <property type="match status" value="1"/>
</dbReference>
<dbReference type="OrthoDB" id="8317736at2"/>
<sequence length="449" mass="48088">MNRRHTWVAAGAVVAAASLVAGCAGTARPAATDATGSQAGGSGGATTVTFRSWAPIDPALGGMIDAFEAGHEGVTVDATTMGGPDYWVDLAARVTSSTMSDVVGLMPGAQTQQYRDHLLPLNDCAVRVWGEDWEDKFHPIALDQARLGNPEGDDNYYGLPVLSQIMNIWANSEIMEQEGATIPATWAELEAVTPTYAGKGFTPFLLGAKEYWLNTSIYLELANNISPGTVYQAEDGEVPWTDPALVQAFEYWQKLFTDGIAQPGANALAPYPDAVGMFEAGDALFLPLGSQWIQQSDPTADQDTIAPLSRGMEGYEPFLFPTIPGGADEPQFVGGAEFLFGIAKSSTNQEQACDLITDWIAGDGGQVLINTLFDLPAVKGMEPEAFTSDKQRDIYRLMADEWLPEVKYSRYFKEPKIETAVADALAAVAAGSMTPAEAAESVQKVYDTL</sequence>
<feature type="signal peptide" evidence="1">
    <location>
        <begin position="1"/>
        <end position="23"/>
    </location>
</feature>
<name>A0A3N2D974_9MICO</name>
<reference evidence="2 3" key="1">
    <citation type="submission" date="2018-11" db="EMBL/GenBank/DDBJ databases">
        <title>Sequencing the genomes of 1000 actinobacteria strains.</title>
        <authorList>
            <person name="Klenk H.-P."/>
        </authorList>
    </citation>
    <scope>NUCLEOTIDE SEQUENCE [LARGE SCALE GENOMIC DNA]</scope>
    <source>
        <strain evidence="2 3">DSM 13521</strain>
    </source>
</reference>
<dbReference type="RefSeq" id="WP_123738523.1">
    <property type="nucleotide sequence ID" value="NZ_RKHQ01000001.1"/>
</dbReference>
<dbReference type="AlphaFoldDB" id="A0A3N2D974"/>
<proteinExistence type="predicted"/>
<dbReference type="PANTHER" id="PTHR43649">
    <property type="entry name" value="ARABINOSE-BINDING PROTEIN-RELATED"/>
    <property type="match status" value="1"/>
</dbReference>
<dbReference type="SUPFAM" id="SSF53850">
    <property type="entry name" value="Periplasmic binding protein-like II"/>
    <property type="match status" value="1"/>
</dbReference>
<dbReference type="Proteomes" id="UP000275356">
    <property type="component" value="Unassembled WGS sequence"/>
</dbReference>